<evidence type="ECO:0000256" key="8">
    <source>
        <dbReference type="HAMAP-Rule" id="MF_00361"/>
    </source>
</evidence>
<evidence type="ECO:0000256" key="7">
    <source>
        <dbReference type="ARBA" id="ARBA00047925"/>
    </source>
</evidence>
<dbReference type="EMBL" id="FPBV01000012">
    <property type="protein sequence ID" value="SFU90145.1"/>
    <property type="molecule type" value="Genomic_DNA"/>
</dbReference>
<feature type="binding site" evidence="8">
    <location>
        <begin position="177"/>
        <end position="182"/>
    </location>
    <ligand>
        <name>NAD(+)</name>
        <dbReference type="ChEBI" id="CHEBI:57540"/>
    </ligand>
</feature>
<evidence type="ECO:0000256" key="3">
    <source>
        <dbReference type="ARBA" id="ARBA00022777"/>
    </source>
</evidence>
<dbReference type="GO" id="GO:0005737">
    <property type="term" value="C:cytoplasm"/>
    <property type="evidence" value="ECO:0007669"/>
    <property type="project" value="UniProtKB-SubCell"/>
</dbReference>
<keyword evidence="2 8" id="KW-0547">Nucleotide-binding</keyword>
<dbReference type="InterPro" id="IPR017438">
    <property type="entry name" value="ATP-NAD_kinase_N"/>
</dbReference>
<dbReference type="SUPFAM" id="SSF111331">
    <property type="entry name" value="NAD kinase/diacylglycerol kinase-like"/>
    <property type="match status" value="1"/>
</dbReference>
<dbReference type="InterPro" id="IPR017437">
    <property type="entry name" value="ATP-NAD_kinase_PpnK-typ_C"/>
</dbReference>
<dbReference type="InterPro" id="IPR002504">
    <property type="entry name" value="NADK"/>
</dbReference>
<comment type="caution">
    <text evidence="8">Lacks conserved residue(s) required for the propagation of feature annotation.</text>
</comment>
<dbReference type="Gene3D" id="3.40.50.10330">
    <property type="entry name" value="Probable inorganic polyphosphate/atp-NAD kinase, domain 1"/>
    <property type="match status" value="1"/>
</dbReference>
<comment type="subcellular location">
    <subcellularLocation>
        <location evidence="8">Cytoplasm</location>
    </subcellularLocation>
</comment>
<dbReference type="HAMAP" id="MF_00361">
    <property type="entry name" value="NAD_kinase"/>
    <property type="match status" value="1"/>
</dbReference>
<evidence type="ECO:0000256" key="4">
    <source>
        <dbReference type="ARBA" id="ARBA00022840"/>
    </source>
</evidence>
<dbReference type="RefSeq" id="WP_074953197.1">
    <property type="nucleotide sequence ID" value="NZ_FPBV01000012.1"/>
</dbReference>
<dbReference type="GO" id="GO:0003951">
    <property type="term" value="F:NAD+ kinase activity"/>
    <property type="evidence" value="ECO:0007669"/>
    <property type="project" value="UniProtKB-UniRule"/>
</dbReference>
<reference evidence="10" key="1">
    <citation type="submission" date="2016-10" db="EMBL/GenBank/DDBJ databases">
        <authorList>
            <person name="Varghese N."/>
        </authorList>
    </citation>
    <scope>NUCLEOTIDE SEQUENCE [LARGE SCALE GENOMIC DNA]</scope>
    <source>
        <strain evidence="10">DSM 17980</strain>
    </source>
</reference>
<dbReference type="PANTHER" id="PTHR20275:SF0">
    <property type="entry name" value="NAD KINASE"/>
    <property type="match status" value="1"/>
</dbReference>
<keyword evidence="3 8" id="KW-0418">Kinase</keyword>
<name>A0A1I7JYI0_9BACL</name>
<comment type="catalytic activity">
    <reaction evidence="7 8">
        <text>NAD(+) + ATP = ADP + NADP(+) + H(+)</text>
        <dbReference type="Rhea" id="RHEA:18629"/>
        <dbReference type="ChEBI" id="CHEBI:15378"/>
        <dbReference type="ChEBI" id="CHEBI:30616"/>
        <dbReference type="ChEBI" id="CHEBI:57540"/>
        <dbReference type="ChEBI" id="CHEBI:58349"/>
        <dbReference type="ChEBI" id="CHEBI:456216"/>
        <dbReference type="EC" id="2.7.1.23"/>
    </reaction>
</comment>
<feature type="binding site" evidence="8">
    <location>
        <position position="166"/>
    </location>
    <ligand>
        <name>NAD(+)</name>
        <dbReference type="ChEBI" id="CHEBI:57540"/>
    </ligand>
</feature>
<comment type="function">
    <text evidence="8">Involved in the regulation of the intracellular balance of NAD and NADP, and is a key enzyme in the biosynthesis of NADP. Catalyzes specifically the phosphorylation on 2'-hydroxyl of the adenosine moiety of NAD to yield NADP.</text>
</comment>
<keyword evidence="5 8" id="KW-0521">NADP</keyword>
<organism evidence="9 10">
    <name type="scientific">Alicyclobacillus macrosporangiidus</name>
    <dbReference type="NCBI Taxonomy" id="392015"/>
    <lineage>
        <taxon>Bacteria</taxon>
        <taxon>Bacillati</taxon>
        <taxon>Bacillota</taxon>
        <taxon>Bacilli</taxon>
        <taxon>Bacillales</taxon>
        <taxon>Alicyclobacillaceae</taxon>
        <taxon>Alicyclobacillus</taxon>
    </lineage>
</organism>
<feature type="binding site" evidence="8">
    <location>
        <begin position="62"/>
        <end position="63"/>
    </location>
    <ligand>
        <name>NAD(+)</name>
        <dbReference type="ChEBI" id="CHEBI:57540"/>
    </ligand>
</feature>
<dbReference type="Gene3D" id="2.60.200.30">
    <property type="entry name" value="Probable inorganic polyphosphate/atp-NAD kinase, domain 2"/>
    <property type="match status" value="1"/>
</dbReference>
<keyword evidence="4 8" id="KW-0067">ATP-binding</keyword>
<dbReference type="STRING" id="392015.SAMN05421543_112110"/>
<dbReference type="Pfam" id="PF01513">
    <property type="entry name" value="NAD_kinase"/>
    <property type="match status" value="1"/>
</dbReference>
<keyword evidence="1 8" id="KW-0808">Transferase</keyword>
<dbReference type="Proteomes" id="UP000183508">
    <property type="component" value="Unassembled WGS sequence"/>
</dbReference>
<dbReference type="GO" id="GO:0006741">
    <property type="term" value="P:NADP+ biosynthetic process"/>
    <property type="evidence" value="ECO:0007669"/>
    <property type="project" value="UniProtKB-UniRule"/>
</dbReference>
<dbReference type="FunFam" id="2.60.200.30:FF:000009">
    <property type="entry name" value="Poly(P)/ATP NAD kinase"/>
    <property type="match status" value="1"/>
</dbReference>
<dbReference type="EC" id="2.7.1.23" evidence="8"/>
<evidence type="ECO:0000256" key="2">
    <source>
        <dbReference type="ARBA" id="ARBA00022741"/>
    </source>
</evidence>
<keyword evidence="8" id="KW-0963">Cytoplasm</keyword>
<evidence type="ECO:0000313" key="9">
    <source>
        <dbReference type="EMBL" id="SFU90145.1"/>
    </source>
</evidence>
<comment type="similarity">
    <text evidence="8">Belongs to the NAD kinase family.</text>
</comment>
<evidence type="ECO:0000256" key="6">
    <source>
        <dbReference type="ARBA" id="ARBA00023027"/>
    </source>
</evidence>
<evidence type="ECO:0000256" key="5">
    <source>
        <dbReference type="ARBA" id="ARBA00022857"/>
    </source>
</evidence>
<dbReference type="AlphaFoldDB" id="A0A1I7JYI0"/>
<dbReference type="eggNOG" id="COG0061">
    <property type="taxonomic scope" value="Bacteria"/>
</dbReference>
<feature type="binding site" evidence="8">
    <location>
        <begin position="136"/>
        <end position="137"/>
    </location>
    <ligand>
        <name>NAD(+)</name>
        <dbReference type="ChEBI" id="CHEBI:57540"/>
    </ligand>
</feature>
<gene>
    <name evidence="8" type="primary">nadK</name>
    <name evidence="9" type="ORF">SAMN05421543_112110</name>
</gene>
<dbReference type="PANTHER" id="PTHR20275">
    <property type="entry name" value="NAD KINASE"/>
    <property type="match status" value="1"/>
</dbReference>
<protein>
    <recommendedName>
        <fullName evidence="8">NAD kinase</fullName>
        <ecNumber evidence="8">2.7.1.23</ecNumber>
    </recommendedName>
    <alternativeName>
        <fullName evidence="8">ATP-dependent NAD kinase</fullName>
    </alternativeName>
</protein>
<dbReference type="InterPro" id="IPR016064">
    <property type="entry name" value="NAD/diacylglycerol_kinase_sf"/>
</dbReference>
<sequence>MRTIAVFVNPDKPRAVEMKARLEELLCAAGLRTLCFETGHRHADADLSALREAELAFVLGGDGTLLGVARQLAPLGVPLLGINAGHLGFLSEAEPANLEDTVRRVAARDYALEERMMLEASLTRRGRTEQTLIGLNDVGIAKGSFARMVTVDVYVDDVFVDSYSGDGLIVSTPTGSTAYSLSCGGPILMPQLKVMLITPICPHTLVARPCVIDSRQQVRLVVHATHRDVGMTMDGQVGVTLCPGDEVVVRESQARTVLVKLGKREFFDVLRSKLHGGNNH</sequence>
<dbReference type="GO" id="GO:0019674">
    <property type="term" value="P:NAD+ metabolic process"/>
    <property type="evidence" value="ECO:0007669"/>
    <property type="project" value="InterPro"/>
</dbReference>
<accession>A0A1I7JYI0</accession>
<feature type="binding site" evidence="8">
    <location>
        <position position="236"/>
    </location>
    <ligand>
        <name>NAD(+)</name>
        <dbReference type="ChEBI" id="CHEBI:57540"/>
    </ligand>
</feature>
<proteinExistence type="inferred from homology"/>
<dbReference type="GO" id="GO:0046872">
    <property type="term" value="F:metal ion binding"/>
    <property type="evidence" value="ECO:0007669"/>
    <property type="project" value="UniProtKB-UniRule"/>
</dbReference>
<dbReference type="GO" id="GO:0005524">
    <property type="term" value="F:ATP binding"/>
    <property type="evidence" value="ECO:0007669"/>
    <property type="project" value="UniProtKB-KW"/>
</dbReference>
<evidence type="ECO:0000256" key="1">
    <source>
        <dbReference type="ARBA" id="ARBA00022679"/>
    </source>
</evidence>
<dbReference type="Pfam" id="PF20143">
    <property type="entry name" value="NAD_kinase_C"/>
    <property type="match status" value="1"/>
</dbReference>
<comment type="cofactor">
    <cofactor evidence="8">
        <name>a divalent metal cation</name>
        <dbReference type="ChEBI" id="CHEBI:60240"/>
    </cofactor>
</comment>
<dbReference type="GO" id="GO:0051287">
    <property type="term" value="F:NAD binding"/>
    <property type="evidence" value="ECO:0007669"/>
    <property type="project" value="UniProtKB-ARBA"/>
</dbReference>
<keyword evidence="10" id="KW-1185">Reference proteome</keyword>
<feature type="binding site" evidence="8">
    <location>
        <position position="147"/>
    </location>
    <ligand>
        <name>NAD(+)</name>
        <dbReference type="ChEBI" id="CHEBI:57540"/>
    </ligand>
</feature>
<keyword evidence="6 8" id="KW-0520">NAD</keyword>
<feature type="active site" description="Proton acceptor" evidence="8">
    <location>
        <position position="62"/>
    </location>
</feature>
<evidence type="ECO:0000313" key="10">
    <source>
        <dbReference type="Proteomes" id="UP000183508"/>
    </source>
</evidence>